<reference evidence="1 2" key="1">
    <citation type="submission" date="2016-08" db="EMBL/GenBank/DDBJ databases">
        <authorList>
            <person name="Seilhamer J.J."/>
        </authorList>
    </citation>
    <scope>NUCLEOTIDE SEQUENCE [LARGE SCALE GENOMIC DNA]</scope>
    <source>
        <strain evidence="1 2">CCBAU 10071</strain>
    </source>
</reference>
<proteinExistence type="predicted"/>
<dbReference type="EMBL" id="FMAE01000004">
    <property type="protein sequence ID" value="SCB30398.1"/>
    <property type="molecule type" value="Genomic_DNA"/>
</dbReference>
<protein>
    <submittedName>
        <fullName evidence="1">Uncharacterized protein</fullName>
    </submittedName>
</protein>
<dbReference type="AlphaFoldDB" id="A0A1C3VRR9"/>
<evidence type="ECO:0000313" key="2">
    <source>
        <dbReference type="Proteomes" id="UP000183174"/>
    </source>
</evidence>
<name>A0A1C3VRR9_9BRAD</name>
<evidence type="ECO:0000313" key="1">
    <source>
        <dbReference type="EMBL" id="SCB30398.1"/>
    </source>
</evidence>
<sequence>MILASREDTVALKLRQLCVDPGLFRKCGFQLGPQCENVNRLEPIPCLLDSLVSFRLSSAEVE</sequence>
<organism evidence="1 2">
    <name type="scientific">Bradyrhizobium yuanmingense</name>
    <dbReference type="NCBI Taxonomy" id="108015"/>
    <lineage>
        <taxon>Bacteria</taxon>
        <taxon>Pseudomonadati</taxon>
        <taxon>Pseudomonadota</taxon>
        <taxon>Alphaproteobacteria</taxon>
        <taxon>Hyphomicrobiales</taxon>
        <taxon>Nitrobacteraceae</taxon>
        <taxon>Bradyrhizobium</taxon>
    </lineage>
</organism>
<gene>
    <name evidence="1" type="ORF">GA0061099_1004458</name>
</gene>
<dbReference type="Proteomes" id="UP000183174">
    <property type="component" value="Unassembled WGS sequence"/>
</dbReference>
<accession>A0A1C3VRR9</accession>